<accession>A0ABS9CE29</accession>
<keyword evidence="1" id="KW-1133">Transmembrane helix</keyword>
<name>A0ABS9CE29_9BACT</name>
<protein>
    <submittedName>
        <fullName evidence="2">Uncharacterized protein</fullName>
    </submittedName>
</protein>
<dbReference type="RefSeq" id="WP_094436385.1">
    <property type="nucleotide sequence ID" value="NZ_JADYTN010000003.1"/>
</dbReference>
<gene>
    <name evidence="2" type="ORF">I6E12_01660</name>
</gene>
<dbReference type="EMBL" id="JADYTN010000003">
    <property type="protein sequence ID" value="MCF2562825.1"/>
    <property type="molecule type" value="Genomic_DNA"/>
</dbReference>
<organism evidence="2 3">
    <name type="scientific">Xylanibacter brevis</name>
    <dbReference type="NCBI Taxonomy" id="83231"/>
    <lineage>
        <taxon>Bacteria</taxon>
        <taxon>Pseudomonadati</taxon>
        <taxon>Bacteroidota</taxon>
        <taxon>Bacteroidia</taxon>
        <taxon>Bacteroidales</taxon>
        <taxon>Prevotellaceae</taxon>
        <taxon>Xylanibacter</taxon>
    </lineage>
</organism>
<keyword evidence="1" id="KW-0472">Membrane</keyword>
<evidence type="ECO:0000313" key="2">
    <source>
        <dbReference type="EMBL" id="MCF2562825.1"/>
    </source>
</evidence>
<keyword evidence="1" id="KW-0812">Transmembrane</keyword>
<keyword evidence="3" id="KW-1185">Reference proteome</keyword>
<reference evidence="2 3" key="1">
    <citation type="submission" date="2020-12" db="EMBL/GenBank/DDBJ databases">
        <title>Whole genome sequences of gut porcine anaerobes.</title>
        <authorList>
            <person name="Kubasova T."/>
            <person name="Jahodarova E."/>
            <person name="Rychlik I."/>
        </authorList>
    </citation>
    <scope>NUCLEOTIDE SEQUENCE [LARGE SCALE GENOMIC DNA]</scope>
    <source>
        <strain evidence="2 3">An925</strain>
    </source>
</reference>
<comment type="caution">
    <text evidence="2">The sequence shown here is derived from an EMBL/GenBank/DDBJ whole genome shotgun (WGS) entry which is preliminary data.</text>
</comment>
<evidence type="ECO:0000256" key="1">
    <source>
        <dbReference type="SAM" id="Phobius"/>
    </source>
</evidence>
<sequence length="133" mass="15060">MRQLNKIESYLLLAGGMLMVVGAGASLFLQPWAAYAFAPGALLYAAMQMQQRYDGTNITVRRLRRIMLISDVLFLLAGLMMLANNSNFLGLDFLVYLQYVHNNWIVLVLLGAILQLYTTHRIAHELEKEAKKL</sequence>
<evidence type="ECO:0000313" key="3">
    <source>
        <dbReference type="Proteomes" id="UP001200470"/>
    </source>
</evidence>
<dbReference type="Proteomes" id="UP001200470">
    <property type="component" value="Unassembled WGS sequence"/>
</dbReference>
<feature type="transmembrane region" description="Helical" evidence="1">
    <location>
        <begin position="66"/>
        <end position="84"/>
    </location>
</feature>
<proteinExistence type="predicted"/>
<feature type="transmembrane region" description="Helical" evidence="1">
    <location>
        <begin position="12"/>
        <end position="45"/>
    </location>
</feature>